<keyword evidence="4" id="KW-1185">Reference proteome</keyword>
<sequence>MGIPSLTKHLSQYTDTVVLSGDSVTPGGPPHIRSVVIDGPSLVYHVYYRLLAWADIAYDALDIQPTCDEVSRGVVSFLLQLKDRGVEIHQICFDGALPISKRATRLARIEKSRQKLESCRQRPILPTANRHRKADAIQLAQIWRRRHLPSRWKNLPENPFMVSAVYEDLTNRWSKKLMTTTHPCVAQLEGEYPWAKITTMVPGEADLDCARITRLTGSAVLTNDSDLAVHDLGQHGSLVLLNSLEFLDDTPDLTSSEIRGLRIHPHEICVRLGLRSLQRFAYELTQDPHRGFSDLVRRSKEDLGTASVIGFNEFLQEYLDDSDQYMSLQGIPSALALDPRVSELFWQYKLPETYCWGEDIRPHIYLGILPEDHARQCAWEQGRIYRALGYSLLNLAQPAARQFPAIHEFVRRGRRIVPEQVTLSQAKAIALDLDLLSRRLHLARSVFGSEAQPSFWVMFALSEIYRNSSSNTTIPSASKLEHFLAHGFAGKCTEWADLHLLAQIHAVLYSLRMLKQLLGVTKDLDLSRQHEGILNELPSLYLLVGSRHDVMKGFLGVPSVHESVSQLFQTYG</sequence>
<accession>A0AAD6CNP4</accession>
<comment type="similarity">
    <text evidence="1">Belongs to the asteroid family.</text>
</comment>
<evidence type="ECO:0000313" key="4">
    <source>
        <dbReference type="Proteomes" id="UP001220324"/>
    </source>
</evidence>
<proteinExistence type="inferred from homology"/>
<evidence type="ECO:0000259" key="2">
    <source>
        <dbReference type="Pfam" id="PF12813"/>
    </source>
</evidence>
<dbReference type="SUPFAM" id="SSF88723">
    <property type="entry name" value="PIN domain-like"/>
    <property type="match status" value="1"/>
</dbReference>
<feature type="domain" description="Asteroid" evidence="2">
    <location>
        <begin position="157"/>
        <end position="423"/>
    </location>
</feature>
<dbReference type="InterPro" id="IPR039436">
    <property type="entry name" value="Asteroid_dom"/>
</dbReference>
<dbReference type="EMBL" id="JAQIZZ010000008">
    <property type="protein sequence ID" value="KAJ5526463.1"/>
    <property type="molecule type" value="Genomic_DNA"/>
</dbReference>
<evidence type="ECO:0000313" key="3">
    <source>
        <dbReference type="EMBL" id="KAJ5526463.1"/>
    </source>
</evidence>
<evidence type="ECO:0000256" key="1">
    <source>
        <dbReference type="ARBA" id="ARBA00007398"/>
    </source>
</evidence>
<dbReference type="PANTHER" id="PTHR15665">
    <property type="entry name" value="ASTEROID PROTEIN"/>
    <property type="match status" value="1"/>
</dbReference>
<organism evidence="3 4">
    <name type="scientific">Penicillium frequentans</name>
    <dbReference type="NCBI Taxonomy" id="3151616"/>
    <lineage>
        <taxon>Eukaryota</taxon>
        <taxon>Fungi</taxon>
        <taxon>Dikarya</taxon>
        <taxon>Ascomycota</taxon>
        <taxon>Pezizomycotina</taxon>
        <taxon>Eurotiomycetes</taxon>
        <taxon>Eurotiomycetidae</taxon>
        <taxon>Eurotiales</taxon>
        <taxon>Aspergillaceae</taxon>
        <taxon>Penicillium</taxon>
    </lineage>
</organism>
<dbReference type="CDD" id="cd18675">
    <property type="entry name" value="PIN_SpAst1-like"/>
    <property type="match status" value="1"/>
</dbReference>
<reference evidence="3 4" key="1">
    <citation type="journal article" date="2023" name="IMA Fungus">
        <title>Comparative genomic study of the Penicillium genus elucidates a diverse pangenome and 15 lateral gene transfer events.</title>
        <authorList>
            <person name="Petersen C."/>
            <person name="Sorensen T."/>
            <person name="Nielsen M.R."/>
            <person name="Sondergaard T.E."/>
            <person name="Sorensen J.L."/>
            <person name="Fitzpatrick D.A."/>
            <person name="Frisvad J.C."/>
            <person name="Nielsen K.L."/>
        </authorList>
    </citation>
    <scope>NUCLEOTIDE SEQUENCE [LARGE SCALE GENOMIC DNA]</scope>
    <source>
        <strain evidence="3 4">IBT 35679</strain>
    </source>
</reference>
<dbReference type="Pfam" id="PF12813">
    <property type="entry name" value="XPG_I_2"/>
    <property type="match status" value="1"/>
</dbReference>
<dbReference type="InterPro" id="IPR029060">
    <property type="entry name" value="PIN-like_dom_sf"/>
</dbReference>
<dbReference type="PANTHER" id="PTHR15665:SF1">
    <property type="entry name" value="PROTEIN ASTEROID HOMOLOG 1"/>
    <property type="match status" value="1"/>
</dbReference>
<dbReference type="Gene3D" id="3.40.50.1010">
    <property type="entry name" value="5'-nuclease"/>
    <property type="match status" value="1"/>
</dbReference>
<name>A0AAD6CNP4_9EURO</name>
<dbReference type="InterPro" id="IPR026832">
    <property type="entry name" value="Asteroid"/>
</dbReference>
<comment type="caution">
    <text evidence="3">The sequence shown here is derived from an EMBL/GenBank/DDBJ whole genome shotgun (WGS) entry which is preliminary data.</text>
</comment>
<protein>
    <recommendedName>
        <fullName evidence="2">Asteroid domain-containing protein</fullName>
    </recommendedName>
</protein>
<dbReference type="Proteomes" id="UP001220324">
    <property type="component" value="Unassembled WGS sequence"/>
</dbReference>
<gene>
    <name evidence="3" type="ORF">N7494_013113</name>
</gene>
<dbReference type="AlphaFoldDB" id="A0AAD6CNP4"/>